<dbReference type="Pfam" id="PF13970">
    <property type="entry name" value="DUF4221"/>
    <property type="match status" value="1"/>
</dbReference>
<keyword evidence="2" id="KW-1185">Reference proteome</keyword>
<dbReference type="RefSeq" id="WP_009185323.1">
    <property type="nucleotide sequence ID" value="NZ_AMGM01000033.1"/>
</dbReference>
<evidence type="ECO:0000313" key="1">
    <source>
        <dbReference type="EMBL" id="EKB49106.1"/>
    </source>
</evidence>
<dbReference type="EMBL" id="AMGM01000033">
    <property type="protein sequence ID" value="EKB49106.1"/>
    <property type="molecule type" value="Genomic_DNA"/>
</dbReference>
<dbReference type="AlphaFoldDB" id="K1L2R6"/>
<protein>
    <recommendedName>
        <fullName evidence="3">DUF4221 domain-containing protein</fullName>
    </recommendedName>
</protein>
<sequence>MKKYALTFFSIILYACGGNTTETQTDFSNITFTMDTVMVDPGEEIINLRGGLWNSTMNSDYSKLYLWDNQAFTLDIINLDELVLERKVPFEKEGPNGVGPNVNWIDLVDENQILLANFQGIGKFDLNGIKLSHHKLEKDKFEGDSLLEGEIFQRKSFPVAGGSVIYGLLVNPWLSPKVSLSKVDFEAKTIKKMKLPGEEELPDYVVNGNTENISTIITSEKNLQKFGNKLILSSTGYTDLYILDLKNDSVYHVDYSPKLSAKAKKGGYPSEVNTVERLKEIIQVIHGEINFQPLIWDDKNKRFYRFSFETSPMENTDWPLFQPAVLKPLSKLFLSILDEDFNLLGESEVSHLGSVPIYAFVKDGKIWYYVNVDDELGFVRMAFD</sequence>
<evidence type="ECO:0000313" key="2">
    <source>
        <dbReference type="Proteomes" id="UP000004478"/>
    </source>
</evidence>
<dbReference type="OrthoDB" id="833511at2"/>
<gene>
    <name evidence="1" type="ORF">B879_02294</name>
</gene>
<comment type="caution">
    <text evidence="1">The sequence shown here is derived from an EMBL/GenBank/DDBJ whole genome shotgun (WGS) entry which is preliminary data.</text>
</comment>
<reference evidence="1 2" key="1">
    <citation type="journal article" date="2012" name="J. Bacteriol.">
        <title>Draft Genome Sequence of Cecembia lonarensis Strain LW9T, Isolated from Lonar Lake, a Haloalkaline Lake in India.</title>
        <authorList>
            <person name="Shivaji S."/>
            <person name="Ara S."/>
            <person name="Singh A."/>
            <person name="Pinnaka A.K."/>
        </authorList>
    </citation>
    <scope>NUCLEOTIDE SEQUENCE [LARGE SCALE GENOMIC DNA]</scope>
    <source>
        <strain evidence="1 2">LW9</strain>
    </source>
</reference>
<name>K1L2R6_CECL9</name>
<proteinExistence type="predicted"/>
<dbReference type="PATRIC" id="fig|1225176.3.peg.2452"/>
<accession>K1L2R6</accession>
<organism evidence="1 2">
    <name type="scientific">Cecembia lonarensis (strain CCUG 58316 / KCTC 22772 / LW9)</name>
    <dbReference type="NCBI Taxonomy" id="1225176"/>
    <lineage>
        <taxon>Bacteria</taxon>
        <taxon>Pseudomonadati</taxon>
        <taxon>Bacteroidota</taxon>
        <taxon>Cytophagia</taxon>
        <taxon>Cytophagales</taxon>
        <taxon>Cyclobacteriaceae</taxon>
        <taxon>Cecembia</taxon>
    </lineage>
</organism>
<evidence type="ECO:0008006" key="3">
    <source>
        <dbReference type="Google" id="ProtNLM"/>
    </source>
</evidence>
<dbReference type="Proteomes" id="UP000004478">
    <property type="component" value="Unassembled WGS sequence"/>
</dbReference>
<dbReference type="PROSITE" id="PS51257">
    <property type="entry name" value="PROKAR_LIPOPROTEIN"/>
    <property type="match status" value="1"/>
</dbReference>
<dbReference type="InterPro" id="IPR025316">
    <property type="entry name" value="DUF4221"/>
</dbReference>